<reference evidence="1" key="2">
    <citation type="journal article" date="2015" name="Fish Shellfish Immunol.">
        <title>Early steps in the European eel (Anguilla anguilla)-Vibrio vulnificus interaction in the gills: Role of the RtxA13 toxin.</title>
        <authorList>
            <person name="Callol A."/>
            <person name="Pajuelo D."/>
            <person name="Ebbesson L."/>
            <person name="Teles M."/>
            <person name="MacKenzie S."/>
            <person name="Amaro C."/>
        </authorList>
    </citation>
    <scope>NUCLEOTIDE SEQUENCE</scope>
</reference>
<protein>
    <submittedName>
        <fullName evidence="1">Uncharacterized protein</fullName>
    </submittedName>
</protein>
<proteinExistence type="predicted"/>
<dbReference type="EMBL" id="GBXM01063054">
    <property type="protein sequence ID" value="JAH45523.1"/>
    <property type="molecule type" value="Transcribed_RNA"/>
</dbReference>
<evidence type="ECO:0000313" key="1">
    <source>
        <dbReference type="EMBL" id="JAH45523.1"/>
    </source>
</evidence>
<reference evidence="1" key="1">
    <citation type="submission" date="2014-11" db="EMBL/GenBank/DDBJ databases">
        <authorList>
            <person name="Amaro Gonzalez C."/>
        </authorList>
    </citation>
    <scope>NUCLEOTIDE SEQUENCE</scope>
</reference>
<sequence>MSKLRLFHKV</sequence>
<organism evidence="1">
    <name type="scientific">Anguilla anguilla</name>
    <name type="common">European freshwater eel</name>
    <name type="synonym">Muraena anguilla</name>
    <dbReference type="NCBI Taxonomy" id="7936"/>
    <lineage>
        <taxon>Eukaryota</taxon>
        <taxon>Metazoa</taxon>
        <taxon>Chordata</taxon>
        <taxon>Craniata</taxon>
        <taxon>Vertebrata</taxon>
        <taxon>Euteleostomi</taxon>
        <taxon>Actinopterygii</taxon>
        <taxon>Neopterygii</taxon>
        <taxon>Teleostei</taxon>
        <taxon>Anguilliformes</taxon>
        <taxon>Anguillidae</taxon>
        <taxon>Anguilla</taxon>
    </lineage>
</organism>
<name>A0A0E9SYA7_ANGAN</name>
<accession>A0A0E9SYA7</accession>